<dbReference type="RefSeq" id="WP_341681513.1">
    <property type="nucleotide sequence ID" value="NZ_JBBYHT010000001.1"/>
</dbReference>
<organism evidence="1 2">
    <name type="scientific">Flavobacterium helocola</name>
    <dbReference type="NCBI Taxonomy" id="3139139"/>
    <lineage>
        <taxon>Bacteria</taxon>
        <taxon>Pseudomonadati</taxon>
        <taxon>Bacteroidota</taxon>
        <taxon>Flavobacteriia</taxon>
        <taxon>Flavobacteriales</taxon>
        <taxon>Flavobacteriaceae</taxon>
        <taxon>Flavobacterium</taxon>
    </lineage>
</organism>
<evidence type="ECO:0000313" key="2">
    <source>
        <dbReference type="Proteomes" id="UP001393056"/>
    </source>
</evidence>
<dbReference type="EMBL" id="JBBYHT010000001">
    <property type="protein sequence ID" value="MEL1246827.1"/>
    <property type="molecule type" value="Genomic_DNA"/>
</dbReference>
<name>A0ABU9I351_9FLAO</name>
<sequence length="45" mass="5096">MNQPSIILTITTNKNVISIFSEIDFSVAQRDGLFLRNKSEPKISE</sequence>
<evidence type="ECO:0000313" key="1">
    <source>
        <dbReference type="EMBL" id="MEL1246827.1"/>
    </source>
</evidence>
<proteinExistence type="predicted"/>
<dbReference type="Proteomes" id="UP001393056">
    <property type="component" value="Unassembled WGS sequence"/>
</dbReference>
<accession>A0ABU9I351</accession>
<gene>
    <name evidence="1" type="ORF">AAEO58_02115</name>
</gene>
<protein>
    <submittedName>
        <fullName evidence="1">Uncharacterized protein</fullName>
    </submittedName>
</protein>
<reference evidence="1 2" key="1">
    <citation type="submission" date="2024-04" db="EMBL/GenBank/DDBJ databases">
        <title>Flavobacterium sp. DGU41 16S ribosomal RNA gene Genome sequencing and assembly.</title>
        <authorList>
            <person name="Park S."/>
        </authorList>
    </citation>
    <scope>NUCLEOTIDE SEQUENCE [LARGE SCALE GENOMIC DNA]</scope>
    <source>
        <strain evidence="1 2">DGU41</strain>
    </source>
</reference>
<comment type="caution">
    <text evidence="1">The sequence shown here is derived from an EMBL/GenBank/DDBJ whole genome shotgun (WGS) entry which is preliminary data.</text>
</comment>
<keyword evidence="2" id="KW-1185">Reference proteome</keyword>